<proteinExistence type="inferred from homology"/>
<dbReference type="PROSITE" id="PS00584">
    <property type="entry name" value="PFKB_KINASES_2"/>
    <property type="match status" value="1"/>
</dbReference>
<feature type="active site" description="Proton acceptor" evidence="12">
    <location>
        <position position="256"/>
    </location>
</feature>
<evidence type="ECO:0000256" key="11">
    <source>
        <dbReference type="ARBA" id="ARBA00023277"/>
    </source>
</evidence>
<feature type="binding site" evidence="12">
    <location>
        <position position="286"/>
    </location>
    <ligand>
        <name>K(+)</name>
        <dbReference type="ChEBI" id="CHEBI:29103"/>
    </ligand>
</feature>
<keyword evidence="5 12" id="KW-0479">Metal-binding</keyword>
<feature type="binding site" evidence="12">
    <location>
        <begin position="223"/>
        <end position="228"/>
    </location>
    <ligand>
        <name>ATP</name>
        <dbReference type="ChEBI" id="CHEBI:30616"/>
    </ligand>
</feature>
<dbReference type="PANTHER" id="PTHR10584">
    <property type="entry name" value="SUGAR KINASE"/>
    <property type="match status" value="1"/>
</dbReference>
<comment type="subunit">
    <text evidence="12">Homodimer.</text>
</comment>
<dbReference type="EMBL" id="CP141615">
    <property type="protein sequence ID" value="WRP16290.1"/>
    <property type="molecule type" value="Genomic_DNA"/>
</dbReference>
<dbReference type="InterPro" id="IPR011611">
    <property type="entry name" value="PfkB_dom"/>
</dbReference>
<keyword evidence="9 12" id="KW-0460">Magnesium</keyword>
<accession>A0ABZ1BUJ0</accession>
<dbReference type="EC" id="2.7.1.15" evidence="2 12"/>
<dbReference type="PRINTS" id="PR00990">
    <property type="entry name" value="RIBOKINASE"/>
</dbReference>
<dbReference type="HAMAP" id="MF_01987">
    <property type="entry name" value="Ribokinase"/>
    <property type="match status" value="1"/>
</dbReference>
<feature type="binding site" evidence="12">
    <location>
        <begin position="14"/>
        <end position="16"/>
    </location>
    <ligand>
        <name>substrate</name>
    </ligand>
</feature>
<comment type="similarity">
    <text evidence="12">Belongs to the carbohydrate kinase PfkB family. Ribokinase subfamily.</text>
</comment>
<protein>
    <recommendedName>
        <fullName evidence="3 12">Ribokinase</fullName>
        <shortName evidence="12">RK</shortName>
        <ecNumber evidence="2 12">2.7.1.15</ecNumber>
    </recommendedName>
</protein>
<keyword evidence="8 12" id="KW-0067">ATP-binding</keyword>
<keyword evidence="10 12" id="KW-0630">Potassium</keyword>
<dbReference type="Proteomes" id="UP001332192">
    <property type="component" value="Chromosome"/>
</dbReference>
<evidence type="ECO:0000313" key="14">
    <source>
        <dbReference type="EMBL" id="WRP16290.1"/>
    </source>
</evidence>
<gene>
    <name evidence="12 14" type="primary">rbsK</name>
    <name evidence="14" type="ORF">U7230_09265</name>
</gene>
<evidence type="ECO:0000256" key="1">
    <source>
        <dbReference type="ARBA" id="ARBA00005380"/>
    </source>
</evidence>
<sequence>MPQPPRILVVGTSNTDLVTRIPRMPRMGETLIGHRFHMGCGGKGANQAVMAARLGAQVTMVTKLGRDTFGQMTIDNYRKHGVDTRYVFWDDEASSGVATIFVDDEGHNLIAIVPGASYRLTPAEVRQAEPAIAGSDVVVGGFEVPVEVTAEALRLARKHGRTTILNPAPALPMPDELFELSDVLSPNEGEAETLSGVAIHDPESARDAACRLLERGARAVVITMGERGALLCEAGGAAQFFPAFQVKAVDTTGAGDAFIGALAARIGMGEPLARAVVFANAAAALSVTRMGTQVSFPALQEVEDLLPQAPQARRL</sequence>
<feature type="binding site" evidence="12">
    <location>
        <begin position="42"/>
        <end position="46"/>
    </location>
    <ligand>
        <name>substrate</name>
    </ligand>
</feature>
<feature type="binding site" evidence="12">
    <location>
        <position position="256"/>
    </location>
    <ligand>
        <name>substrate</name>
    </ligand>
</feature>
<evidence type="ECO:0000256" key="10">
    <source>
        <dbReference type="ARBA" id="ARBA00022958"/>
    </source>
</evidence>
<dbReference type="Gene3D" id="3.40.1190.20">
    <property type="match status" value="1"/>
</dbReference>
<dbReference type="RefSeq" id="WP_324715562.1">
    <property type="nucleotide sequence ID" value="NZ_CP141615.1"/>
</dbReference>
<keyword evidence="15" id="KW-1185">Reference proteome</keyword>
<keyword evidence="7 12" id="KW-0418">Kinase</keyword>
<comment type="similarity">
    <text evidence="1">Belongs to the carbohydrate kinase pfkB family.</text>
</comment>
<dbReference type="InterPro" id="IPR002173">
    <property type="entry name" value="Carboh/pur_kinase_PfkB_CS"/>
</dbReference>
<evidence type="ECO:0000313" key="15">
    <source>
        <dbReference type="Proteomes" id="UP001332192"/>
    </source>
</evidence>
<comment type="catalytic activity">
    <reaction evidence="12">
        <text>D-ribose + ATP = D-ribose 5-phosphate + ADP + H(+)</text>
        <dbReference type="Rhea" id="RHEA:13697"/>
        <dbReference type="ChEBI" id="CHEBI:15378"/>
        <dbReference type="ChEBI" id="CHEBI:30616"/>
        <dbReference type="ChEBI" id="CHEBI:47013"/>
        <dbReference type="ChEBI" id="CHEBI:78346"/>
        <dbReference type="ChEBI" id="CHEBI:456216"/>
        <dbReference type="EC" id="2.7.1.15"/>
    </reaction>
</comment>
<dbReference type="PANTHER" id="PTHR10584:SF166">
    <property type="entry name" value="RIBOKINASE"/>
    <property type="match status" value="1"/>
</dbReference>
<feature type="binding site" evidence="12">
    <location>
        <position position="295"/>
    </location>
    <ligand>
        <name>K(+)</name>
        <dbReference type="ChEBI" id="CHEBI:29103"/>
    </ligand>
</feature>
<comment type="function">
    <text evidence="12">Catalyzes the phosphorylation of ribose at O-5 in a reaction requiring ATP and magnesium. The resulting D-ribose-5-phosphate can then be used either for sythesis of nucleotides, histidine, and tryptophan, or as a component of the pentose phosphate pathway.</text>
</comment>
<evidence type="ECO:0000256" key="6">
    <source>
        <dbReference type="ARBA" id="ARBA00022741"/>
    </source>
</evidence>
<evidence type="ECO:0000256" key="3">
    <source>
        <dbReference type="ARBA" id="ARBA00016943"/>
    </source>
</evidence>
<name>A0ABZ1BUJ0_9FIRM</name>
<evidence type="ECO:0000256" key="7">
    <source>
        <dbReference type="ARBA" id="ARBA00022777"/>
    </source>
</evidence>
<keyword evidence="6 12" id="KW-0547">Nucleotide-binding</keyword>
<comment type="subcellular location">
    <subcellularLocation>
        <location evidence="12">Cytoplasm</location>
    </subcellularLocation>
</comment>
<comment type="caution">
    <text evidence="12">Lacks conserved residue(s) required for the propagation of feature annotation.</text>
</comment>
<evidence type="ECO:0000256" key="5">
    <source>
        <dbReference type="ARBA" id="ARBA00022723"/>
    </source>
</evidence>
<dbReference type="InterPro" id="IPR011877">
    <property type="entry name" value="Ribokinase"/>
</dbReference>
<dbReference type="CDD" id="cd01174">
    <property type="entry name" value="ribokinase"/>
    <property type="match status" value="1"/>
</dbReference>
<organism evidence="14 15">
    <name type="scientific">Carboxydichorda subterranea</name>
    <dbReference type="NCBI Taxonomy" id="3109565"/>
    <lineage>
        <taxon>Bacteria</taxon>
        <taxon>Bacillati</taxon>
        <taxon>Bacillota</taxon>
        <taxon>Limnochordia</taxon>
        <taxon>Limnochordales</taxon>
        <taxon>Geochordaceae</taxon>
        <taxon>Carboxydichorda</taxon>
    </lineage>
</organism>
<keyword evidence="4 12" id="KW-0808">Transferase</keyword>
<dbReference type="SUPFAM" id="SSF53613">
    <property type="entry name" value="Ribokinase-like"/>
    <property type="match status" value="1"/>
</dbReference>
<evidence type="ECO:0000256" key="12">
    <source>
        <dbReference type="HAMAP-Rule" id="MF_01987"/>
    </source>
</evidence>
<feature type="binding site" evidence="12">
    <location>
        <position position="289"/>
    </location>
    <ligand>
        <name>K(+)</name>
        <dbReference type="ChEBI" id="CHEBI:29103"/>
    </ligand>
</feature>
<evidence type="ECO:0000259" key="13">
    <source>
        <dbReference type="Pfam" id="PF00294"/>
    </source>
</evidence>
<dbReference type="InterPro" id="IPR002139">
    <property type="entry name" value="Ribo/fructo_kinase"/>
</dbReference>
<evidence type="ECO:0000256" key="8">
    <source>
        <dbReference type="ARBA" id="ARBA00022840"/>
    </source>
</evidence>
<dbReference type="Pfam" id="PF00294">
    <property type="entry name" value="PfkB"/>
    <property type="match status" value="1"/>
</dbReference>
<feature type="binding site" evidence="12">
    <location>
        <position position="187"/>
    </location>
    <ligand>
        <name>ATP</name>
        <dbReference type="ChEBI" id="CHEBI:30616"/>
    </ligand>
</feature>
<comment type="cofactor">
    <cofactor evidence="12">
        <name>Mg(2+)</name>
        <dbReference type="ChEBI" id="CHEBI:18420"/>
    </cofactor>
    <text evidence="12">Requires a divalent cation, most likely magnesium in vivo, as an electrophilic catalyst to aid phosphoryl group transfer. It is the chelate of the metal and the nucleotide that is the actual substrate.</text>
</comment>
<comment type="pathway">
    <text evidence="12">Carbohydrate metabolism; D-ribose degradation; D-ribose 5-phosphate from beta-D-ribopyranose: step 2/2.</text>
</comment>
<feature type="binding site" evidence="12">
    <location>
        <position position="143"/>
    </location>
    <ligand>
        <name>substrate</name>
    </ligand>
</feature>
<dbReference type="GO" id="GO:0004747">
    <property type="term" value="F:ribokinase activity"/>
    <property type="evidence" value="ECO:0007669"/>
    <property type="project" value="UniProtKB-EC"/>
</dbReference>
<feature type="binding site" evidence="12">
    <location>
        <position position="250"/>
    </location>
    <ligand>
        <name>K(+)</name>
        <dbReference type="ChEBI" id="CHEBI:29103"/>
    </ligand>
</feature>
<evidence type="ECO:0000256" key="4">
    <source>
        <dbReference type="ARBA" id="ARBA00022679"/>
    </source>
</evidence>
<feature type="domain" description="Carbohydrate kinase PfkB" evidence="13">
    <location>
        <begin position="6"/>
        <end position="297"/>
    </location>
</feature>
<feature type="binding site" evidence="12">
    <location>
        <position position="280"/>
    </location>
    <ligand>
        <name>ATP</name>
        <dbReference type="ChEBI" id="CHEBI:30616"/>
    </ligand>
</feature>
<comment type="activity regulation">
    <text evidence="12">Activated by a monovalent cation that binds near, but not in, the active site. The most likely occupant of the site in vivo is potassium. Ion binding induces a conformational change that may alter substrate affinity.</text>
</comment>
<dbReference type="NCBIfam" id="TIGR02152">
    <property type="entry name" value="D_ribokin_bact"/>
    <property type="match status" value="1"/>
</dbReference>
<feature type="binding site" evidence="12">
    <location>
        <position position="291"/>
    </location>
    <ligand>
        <name>K(+)</name>
        <dbReference type="ChEBI" id="CHEBI:29103"/>
    </ligand>
</feature>
<feature type="binding site" evidence="12">
    <location>
        <position position="252"/>
    </location>
    <ligand>
        <name>K(+)</name>
        <dbReference type="ChEBI" id="CHEBI:29103"/>
    </ligand>
</feature>
<keyword evidence="11 12" id="KW-0119">Carbohydrate metabolism</keyword>
<dbReference type="InterPro" id="IPR029056">
    <property type="entry name" value="Ribokinase-like"/>
</dbReference>
<evidence type="ECO:0000256" key="2">
    <source>
        <dbReference type="ARBA" id="ARBA00012035"/>
    </source>
</evidence>
<feature type="binding site" evidence="12">
    <location>
        <begin position="255"/>
        <end position="256"/>
    </location>
    <ligand>
        <name>ATP</name>
        <dbReference type="ChEBI" id="CHEBI:30616"/>
    </ligand>
</feature>
<reference evidence="14 15" key="1">
    <citation type="journal article" date="2024" name="Front. Microbiol.">
        <title>Novel thermophilic genera Geochorda gen. nov. and Carboxydochorda gen. nov. from the deep terrestrial subsurface reveal the ecophysiological diversity in the class Limnochordia.</title>
        <authorList>
            <person name="Karnachuk O.V."/>
            <person name="Lukina A.P."/>
            <person name="Avakyan M.R."/>
            <person name="Kadnikov V.V."/>
            <person name="Begmatov S."/>
            <person name="Beletsky A.V."/>
            <person name="Vlasova K.G."/>
            <person name="Novikov A.A."/>
            <person name="Shcherbakova V.A."/>
            <person name="Mardanov A.V."/>
            <person name="Ravin N.V."/>
        </authorList>
    </citation>
    <scope>NUCLEOTIDE SEQUENCE [LARGE SCALE GENOMIC DNA]</scope>
    <source>
        <strain evidence="14 15">L945</strain>
    </source>
</reference>
<keyword evidence="12" id="KW-0963">Cytoplasm</keyword>
<evidence type="ECO:0000256" key="9">
    <source>
        <dbReference type="ARBA" id="ARBA00022842"/>
    </source>
</evidence>